<sequence length="792" mass="90518">MTSAVSGERKYVILVIFFIVILCLFHVRKTYIQKRQKLMNENSDVYDYDIEYDYLLNDKEYYSQQDIEEFHKIELLANTDHIKKTNITFSELASLYLPSAKTIVNADCRRDLDALNNAMINPLALLVNHTFWPLEMVDSWGKQEDGLLAGNVKYMGFFYECLLLDVDDQTYDAHFQGQYCTMAYGKLKNASEEHFHTPRMPIASLPIPSSIPLHILSYATCMPSTCTKEELVTSVNRYLAVTDRELTVTECQTLDQKPNFDTAETSGIIFFNLLKYDSDLLEGRFISIPQIVFYNECTNLVSRPLKYLLVFSISGNLKKIFHVDTKTGNKFITCIHGIRFLSICWVIIGHQWVFSVNFISNPIPTSQYLLKPFMFQIIANAFLSVDTFFFMSGLLVAYGFMNLTHKSDGRFNPLLYYVHRVVRLLPPILVTTAFVATLSGLMVDGPLSWEYKKNMLGSCRENWWHDPFFLTNIFQISGNVNLSKSCLGQCWYVAADMQMYIVMPLLLLPLVWWPKKGAVWLAAWTVISCLIPAIITAQYDLPPTILVGDTQGIAYKKFYEKIYVTPWARASPYLVGAWTGYLLYASSGIDSRVAFTPKLNWMQAIIGWVGALTGGFAVLFGMWRFNNGFDVPEMPRASAIIYAGFHRAVWAVMMGWIVCACHWGYGGPINWFLSHPLWQPLSRLTFSFYLVSLPIQYVLFYSTHKLTYFTNLNKVIETAGVLLISFFCAVILTLVSESPVMAIEKMLLKPQEKKETDKTVNDLETEDEGSIVKKVDLQRTFSEQQGNNSSFA</sequence>
<feature type="domain" description="Nose resistant-to-fluoxetine protein N-terminal" evidence="2">
    <location>
        <begin position="105"/>
        <end position="257"/>
    </location>
</feature>
<protein>
    <recommendedName>
        <fullName evidence="2">Nose resistant-to-fluoxetine protein N-terminal domain-containing protein</fullName>
    </recommendedName>
</protein>
<evidence type="ECO:0000256" key="1">
    <source>
        <dbReference type="SAM" id="Phobius"/>
    </source>
</evidence>
<keyword evidence="4" id="KW-1185">Reference proteome</keyword>
<dbReference type="Proteomes" id="UP001497623">
    <property type="component" value="Unassembled WGS sequence"/>
</dbReference>
<feature type="transmembrane region" description="Helical" evidence="1">
    <location>
        <begin position="12"/>
        <end position="31"/>
    </location>
</feature>
<feature type="transmembrane region" description="Helical" evidence="1">
    <location>
        <begin position="373"/>
        <end position="400"/>
    </location>
</feature>
<dbReference type="Pfam" id="PF20146">
    <property type="entry name" value="NRF"/>
    <property type="match status" value="1"/>
</dbReference>
<feature type="non-terminal residue" evidence="3">
    <location>
        <position position="792"/>
    </location>
</feature>
<feature type="transmembrane region" description="Helical" evidence="1">
    <location>
        <begin position="715"/>
        <end position="735"/>
    </location>
</feature>
<gene>
    <name evidence="3" type="ORF">MNOR_LOCUS25373</name>
</gene>
<evidence type="ECO:0000259" key="2">
    <source>
        <dbReference type="SMART" id="SM00703"/>
    </source>
</evidence>
<dbReference type="AlphaFoldDB" id="A0AAV2RJS8"/>
<name>A0AAV2RJS8_MEGNR</name>
<dbReference type="Pfam" id="PF01757">
    <property type="entry name" value="Acyl_transf_3"/>
    <property type="match status" value="1"/>
</dbReference>
<feature type="transmembrane region" description="Helical" evidence="1">
    <location>
        <begin position="644"/>
        <end position="665"/>
    </location>
</feature>
<dbReference type="EMBL" id="CAXKWB010024149">
    <property type="protein sequence ID" value="CAL4126106.1"/>
    <property type="molecule type" value="Genomic_DNA"/>
</dbReference>
<feature type="transmembrane region" description="Helical" evidence="1">
    <location>
        <begin position="491"/>
        <end position="512"/>
    </location>
</feature>
<reference evidence="3 4" key="1">
    <citation type="submission" date="2024-05" db="EMBL/GenBank/DDBJ databases">
        <authorList>
            <person name="Wallberg A."/>
        </authorList>
    </citation>
    <scope>NUCLEOTIDE SEQUENCE [LARGE SCALE GENOMIC DNA]</scope>
</reference>
<feature type="transmembrane region" description="Helical" evidence="1">
    <location>
        <begin position="331"/>
        <end position="353"/>
    </location>
</feature>
<dbReference type="PANTHER" id="PTHR11161">
    <property type="entry name" value="O-ACYLTRANSFERASE"/>
    <property type="match status" value="1"/>
</dbReference>
<dbReference type="GO" id="GO:0016747">
    <property type="term" value="F:acyltransferase activity, transferring groups other than amino-acyl groups"/>
    <property type="evidence" value="ECO:0007669"/>
    <property type="project" value="InterPro"/>
</dbReference>
<feature type="transmembrane region" description="Helical" evidence="1">
    <location>
        <begin position="685"/>
        <end position="703"/>
    </location>
</feature>
<keyword evidence="1" id="KW-1133">Transmembrane helix</keyword>
<keyword evidence="1" id="KW-0472">Membrane</keyword>
<dbReference type="InterPro" id="IPR052728">
    <property type="entry name" value="O2_lipid_transport_reg"/>
</dbReference>
<dbReference type="PANTHER" id="PTHR11161:SF70">
    <property type="entry name" value="ACYLTRANSFERASE 3 DOMAIN-CONTAINING PROTEIN"/>
    <property type="match status" value="1"/>
</dbReference>
<organism evidence="3 4">
    <name type="scientific">Meganyctiphanes norvegica</name>
    <name type="common">Northern krill</name>
    <name type="synonym">Thysanopoda norvegica</name>
    <dbReference type="NCBI Taxonomy" id="48144"/>
    <lineage>
        <taxon>Eukaryota</taxon>
        <taxon>Metazoa</taxon>
        <taxon>Ecdysozoa</taxon>
        <taxon>Arthropoda</taxon>
        <taxon>Crustacea</taxon>
        <taxon>Multicrustacea</taxon>
        <taxon>Malacostraca</taxon>
        <taxon>Eumalacostraca</taxon>
        <taxon>Eucarida</taxon>
        <taxon>Euphausiacea</taxon>
        <taxon>Euphausiidae</taxon>
        <taxon>Meganyctiphanes</taxon>
    </lineage>
</organism>
<dbReference type="InterPro" id="IPR002656">
    <property type="entry name" value="Acyl_transf_3_dom"/>
</dbReference>
<proteinExistence type="predicted"/>
<feature type="transmembrane region" description="Helical" evidence="1">
    <location>
        <begin position="519"/>
        <end position="539"/>
    </location>
</feature>
<dbReference type="InterPro" id="IPR006621">
    <property type="entry name" value="Nose-resist-to-fluoxetine_N"/>
</dbReference>
<dbReference type="SMART" id="SM00703">
    <property type="entry name" value="NRF"/>
    <property type="match status" value="1"/>
</dbReference>
<evidence type="ECO:0000313" key="4">
    <source>
        <dbReference type="Proteomes" id="UP001497623"/>
    </source>
</evidence>
<comment type="caution">
    <text evidence="3">The sequence shown here is derived from an EMBL/GenBank/DDBJ whole genome shotgun (WGS) entry which is preliminary data.</text>
</comment>
<feature type="transmembrane region" description="Helical" evidence="1">
    <location>
        <begin position="601"/>
        <end position="623"/>
    </location>
</feature>
<evidence type="ECO:0000313" key="3">
    <source>
        <dbReference type="EMBL" id="CAL4126106.1"/>
    </source>
</evidence>
<keyword evidence="1" id="KW-0812">Transmembrane</keyword>
<feature type="transmembrane region" description="Helical" evidence="1">
    <location>
        <begin position="421"/>
        <end position="443"/>
    </location>
</feature>
<accession>A0AAV2RJS8</accession>